<organism evidence="1 2">
    <name type="scientific">Limosilactobacillus portuensis</name>
    <dbReference type="NCBI Taxonomy" id="2742601"/>
    <lineage>
        <taxon>Bacteria</taxon>
        <taxon>Bacillati</taxon>
        <taxon>Bacillota</taxon>
        <taxon>Bacilli</taxon>
        <taxon>Lactobacillales</taxon>
        <taxon>Lactobacillaceae</taxon>
        <taxon>Limosilactobacillus</taxon>
    </lineage>
</organism>
<dbReference type="Proteomes" id="UP001196248">
    <property type="component" value="Unassembled WGS sequence"/>
</dbReference>
<proteinExistence type="predicted"/>
<dbReference type="RefSeq" id="WP_216972366.1">
    <property type="nucleotide sequence ID" value="NZ_JAHPJJ010000017.1"/>
</dbReference>
<evidence type="ECO:0000313" key="2">
    <source>
        <dbReference type="Proteomes" id="UP001196248"/>
    </source>
</evidence>
<reference evidence="1 2" key="1">
    <citation type="submission" date="2021-06" db="EMBL/GenBank/DDBJ databases">
        <title>Limosilactobacillus angelus sp. nov., isolated from the human vagina.</title>
        <authorList>
            <person name="Chen Y.-S."/>
        </authorList>
    </citation>
    <scope>NUCLEOTIDE SEQUENCE [LARGE SCALE GENOMIC DNA]</scope>
    <source>
        <strain evidence="1 2">P5L02</strain>
    </source>
</reference>
<keyword evidence="2" id="KW-1185">Reference proteome</keyword>
<evidence type="ECO:0000313" key="1">
    <source>
        <dbReference type="EMBL" id="MBU9695698.1"/>
    </source>
</evidence>
<comment type="caution">
    <text evidence="1">The sequence shown here is derived from an EMBL/GenBank/DDBJ whole genome shotgun (WGS) entry which is preliminary data.</text>
</comment>
<name>A0ABS6IW03_9LACO</name>
<sequence>MTKTPQQAVYEMIKYVSPTIDKQSWEWQKEWLFTLVDLIEELMPRQFEQIFPIKKYFKGYKYGERDYFSVVNWIDEHIGQDNKIPNGIEFLFEYQNDVADEAAINAMMIINKFHRRQNGKGLIEDFWETQGSK</sequence>
<evidence type="ECO:0008006" key="3">
    <source>
        <dbReference type="Google" id="ProtNLM"/>
    </source>
</evidence>
<gene>
    <name evidence="1" type="ORF">KSL82_07320</name>
</gene>
<accession>A0ABS6IW03</accession>
<protein>
    <recommendedName>
        <fullName evidence="3">DUF1642 domain-containing protein</fullName>
    </recommendedName>
</protein>
<dbReference type="EMBL" id="JAHPJJ010000017">
    <property type="protein sequence ID" value="MBU9695698.1"/>
    <property type="molecule type" value="Genomic_DNA"/>
</dbReference>